<proteinExistence type="predicted"/>
<organism evidence="2 3">
    <name type="scientific">Microthlaspi erraticum</name>
    <dbReference type="NCBI Taxonomy" id="1685480"/>
    <lineage>
        <taxon>Eukaryota</taxon>
        <taxon>Viridiplantae</taxon>
        <taxon>Streptophyta</taxon>
        <taxon>Embryophyta</taxon>
        <taxon>Tracheophyta</taxon>
        <taxon>Spermatophyta</taxon>
        <taxon>Magnoliopsida</taxon>
        <taxon>eudicotyledons</taxon>
        <taxon>Gunneridae</taxon>
        <taxon>Pentapetalae</taxon>
        <taxon>rosids</taxon>
        <taxon>malvids</taxon>
        <taxon>Brassicales</taxon>
        <taxon>Brassicaceae</taxon>
        <taxon>Coluteocarpeae</taxon>
        <taxon>Microthlaspi</taxon>
    </lineage>
</organism>
<protein>
    <recommendedName>
        <fullName evidence="1">F-box associated beta-propeller type 3 domain-containing protein</fullName>
    </recommendedName>
</protein>
<dbReference type="InterPro" id="IPR013187">
    <property type="entry name" value="F-box-assoc_dom_typ3"/>
</dbReference>
<gene>
    <name evidence="2" type="ORF">MERR_LOCUS6451</name>
</gene>
<dbReference type="AlphaFoldDB" id="A0A6D2HSK6"/>
<name>A0A6D2HSK6_9BRAS</name>
<dbReference type="Proteomes" id="UP000467841">
    <property type="component" value="Unassembled WGS sequence"/>
</dbReference>
<evidence type="ECO:0000313" key="2">
    <source>
        <dbReference type="EMBL" id="CAA7019216.1"/>
    </source>
</evidence>
<evidence type="ECO:0000259" key="1">
    <source>
        <dbReference type="Pfam" id="PF08268"/>
    </source>
</evidence>
<comment type="caution">
    <text evidence="2">The sequence shown here is derived from an EMBL/GenBank/DDBJ whole genome shotgun (WGS) entry which is preliminary data.</text>
</comment>
<dbReference type="InterPro" id="IPR017451">
    <property type="entry name" value="F-box-assoc_interact_dom"/>
</dbReference>
<accession>A0A6D2HSK6</accession>
<dbReference type="NCBIfam" id="TIGR01640">
    <property type="entry name" value="F_box_assoc_1"/>
    <property type="match status" value="1"/>
</dbReference>
<dbReference type="Pfam" id="PF08268">
    <property type="entry name" value="FBA_3"/>
    <property type="match status" value="1"/>
</dbReference>
<evidence type="ECO:0000313" key="3">
    <source>
        <dbReference type="Proteomes" id="UP000467841"/>
    </source>
</evidence>
<keyword evidence="3" id="KW-1185">Reference proteome</keyword>
<dbReference type="PANTHER" id="PTHR31111:SF138">
    <property type="entry name" value="F-BOX ASSOCIATED DOMAIN-CONTAINING PROTEIN"/>
    <property type="match status" value="1"/>
</dbReference>
<dbReference type="EMBL" id="CACVBM020000444">
    <property type="protein sequence ID" value="CAA7019216.1"/>
    <property type="molecule type" value="Genomic_DNA"/>
</dbReference>
<sequence length="183" mass="20653">MKPHSDSNSEHEAILLVMVMVMRVHVSRVLVSFDMSSKDFNLIELPLEAGITWDTRATNLMKLYRGKVAVFDYTRLSSEGSIDLWVVEDAGKSQWSNKKTFVVPISDIRIVLQGDLSIQGTSREGVIRCFLNTYSSLHILYDLETSKIIGGVVLCELLDRPFETESLHMSYCDISESIMSLEA</sequence>
<dbReference type="PANTHER" id="PTHR31111">
    <property type="entry name" value="BNAA05G37150D PROTEIN-RELATED"/>
    <property type="match status" value="1"/>
</dbReference>
<feature type="domain" description="F-box associated beta-propeller type 3" evidence="1">
    <location>
        <begin position="27"/>
        <end position="145"/>
    </location>
</feature>
<reference evidence="2" key="1">
    <citation type="submission" date="2020-01" db="EMBL/GenBank/DDBJ databases">
        <authorList>
            <person name="Mishra B."/>
        </authorList>
    </citation>
    <scope>NUCLEOTIDE SEQUENCE [LARGE SCALE GENOMIC DNA]</scope>
</reference>
<dbReference type="OrthoDB" id="1102159at2759"/>